<dbReference type="InterPro" id="IPR013149">
    <property type="entry name" value="ADH-like_C"/>
</dbReference>
<dbReference type="InterPro" id="IPR013154">
    <property type="entry name" value="ADH-like_N"/>
</dbReference>
<evidence type="ECO:0000313" key="3">
    <source>
        <dbReference type="Proteomes" id="UP000541558"/>
    </source>
</evidence>
<dbReference type="CDD" id="cd08249">
    <property type="entry name" value="enoyl_reductase_like"/>
    <property type="match status" value="1"/>
</dbReference>
<dbReference type="OrthoDB" id="3233595at2759"/>
<feature type="domain" description="Enoyl reductase (ER)" evidence="1">
    <location>
        <begin position="132"/>
        <end position="463"/>
    </location>
</feature>
<name>A0A8H5CI49_9AGAR</name>
<dbReference type="Proteomes" id="UP000541558">
    <property type="component" value="Unassembled WGS sequence"/>
</dbReference>
<proteinExistence type="predicted"/>
<dbReference type="PANTHER" id="PTHR45348:SF2">
    <property type="entry name" value="ZINC-TYPE ALCOHOL DEHYDROGENASE-LIKE PROTEIN C2E1P3.01"/>
    <property type="match status" value="1"/>
</dbReference>
<protein>
    <recommendedName>
        <fullName evidence="1">Enoyl reductase (ER) domain-containing protein</fullName>
    </recommendedName>
</protein>
<dbReference type="PANTHER" id="PTHR45348">
    <property type="entry name" value="HYPOTHETICAL OXIDOREDUCTASE (EUROFUNG)"/>
    <property type="match status" value="1"/>
</dbReference>
<sequence length="469" mass="49970">MVCMRRSENDSSDLRSLRSATAEYCSISSTSTVTGHTLCRTARNGTVSGLPPCHVLLGSVKAQLLAAASRSGANSRVIYQIRRGYIITVAILQVLPNKQYPNKLASRIRTSQPLHHIQQMASQKALVVLQKGADFQVDSIPVPVPKNDELLVKVKVAALNPVDEKIRQFGILFETFPAILGFDIAGEVVKVGEGEVAGKFKEGDRVLLEGGLSNEYDGFQQYALADAHTTAIIPDSISYDEAGTLPLALSTAYVGMYNTLPHGIELKPFTAPGGTGAYSGQAIFISGGPSSVGQAAIQFAKLSGFSYILTTASLKHTEHLKSLGATHVIDRNLPLEAFRAELAKIEGLPKIEYAYDSIGDVVASFAYALEALAPNGKVASVNPRFPFESADNNGKQLARISAVKTSPPNVDSIRALWGDLTKLLESGALKGSRFEVLPGGLAAIADGVKRFGQNQVSGVKLLVHPDETA</sequence>
<dbReference type="Pfam" id="PF08240">
    <property type="entry name" value="ADH_N"/>
    <property type="match status" value="1"/>
</dbReference>
<comment type="caution">
    <text evidence="2">The sequence shown here is derived from an EMBL/GenBank/DDBJ whole genome shotgun (WGS) entry which is preliminary data.</text>
</comment>
<dbReference type="InterPro" id="IPR036291">
    <property type="entry name" value="NAD(P)-bd_dom_sf"/>
</dbReference>
<dbReference type="InterPro" id="IPR020843">
    <property type="entry name" value="ER"/>
</dbReference>
<dbReference type="SUPFAM" id="SSF50129">
    <property type="entry name" value="GroES-like"/>
    <property type="match status" value="1"/>
</dbReference>
<keyword evidence="3" id="KW-1185">Reference proteome</keyword>
<dbReference type="InterPro" id="IPR011032">
    <property type="entry name" value="GroES-like_sf"/>
</dbReference>
<dbReference type="Pfam" id="PF00107">
    <property type="entry name" value="ADH_zinc_N"/>
    <property type="match status" value="1"/>
</dbReference>
<dbReference type="GO" id="GO:0016651">
    <property type="term" value="F:oxidoreductase activity, acting on NAD(P)H"/>
    <property type="evidence" value="ECO:0007669"/>
    <property type="project" value="InterPro"/>
</dbReference>
<dbReference type="SUPFAM" id="SSF51735">
    <property type="entry name" value="NAD(P)-binding Rossmann-fold domains"/>
    <property type="match status" value="1"/>
</dbReference>
<dbReference type="EMBL" id="JAACJK010000001">
    <property type="protein sequence ID" value="KAF5342140.1"/>
    <property type="molecule type" value="Genomic_DNA"/>
</dbReference>
<evidence type="ECO:0000313" key="2">
    <source>
        <dbReference type="EMBL" id="KAF5342140.1"/>
    </source>
</evidence>
<dbReference type="AlphaFoldDB" id="A0A8H5CI49"/>
<organism evidence="2 3">
    <name type="scientific">Ephemerocybe angulata</name>
    <dbReference type="NCBI Taxonomy" id="980116"/>
    <lineage>
        <taxon>Eukaryota</taxon>
        <taxon>Fungi</taxon>
        <taxon>Dikarya</taxon>
        <taxon>Basidiomycota</taxon>
        <taxon>Agaricomycotina</taxon>
        <taxon>Agaricomycetes</taxon>
        <taxon>Agaricomycetidae</taxon>
        <taxon>Agaricales</taxon>
        <taxon>Agaricineae</taxon>
        <taxon>Psathyrellaceae</taxon>
        <taxon>Ephemerocybe</taxon>
    </lineage>
</organism>
<evidence type="ECO:0000259" key="1">
    <source>
        <dbReference type="SMART" id="SM00829"/>
    </source>
</evidence>
<dbReference type="Gene3D" id="3.40.50.720">
    <property type="entry name" value="NAD(P)-binding Rossmann-like Domain"/>
    <property type="match status" value="1"/>
</dbReference>
<dbReference type="InterPro" id="IPR047122">
    <property type="entry name" value="Trans-enoyl_RdTase-like"/>
</dbReference>
<dbReference type="Gene3D" id="3.90.180.10">
    <property type="entry name" value="Medium-chain alcohol dehydrogenases, catalytic domain"/>
    <property type="match status" value="1"/>
</dbReference>
<dbReference type="SMART" id="SM00829">
    <property type="entry name" value="PKS_ER"/>
    <property type="match status" value="1"/>
</dbReference>
<reference evidence="2 3" key="1">
    <citation type="journal article" date="2020" name="ISME J.">
        <title>Uncovering the hidden diversity of litter-decomposition mechanisms in mushroom-forming fungi.</title>
        <authorList>
            <person name="Floudas D."/>
            <person name="Bentzer J."/>
            <person name="Ahren D."/>
            <person name="Johansson T."/>
            <person name="Persson P."/>
            <person name="Tunlid A."/>
        </authorList>
    </citation>
    <scope>NUCLEOTIDE SEQUENCE [LARGE SCALE GENOMIC DNA]</scope>
    <source>
        <strain evidence="2 3">CBS 175.51</strain>
    </source>
</reference>
<accession>A0A8H5CI49</accession>
<gene>
    <name evidence="2" type="ORF">D9611_002032</name>
</gene>